<evidence type="ECO:0000313" key="8">
    <source>
        <dbReference type="Proteomes" id="UP000386466"/>
    </source>
</evidence>
<dbReference type="FunFam" id="3.30.1520.10:FF:000043">
    <property type="entry name" value="SH3 and PX domain-containing protein 2B"/>
    <property type="match status" value="1"/>
</dbReference>
<dbReference type="Gene3D" id="2.30.30.40">
    <property type="entry name" value="SH3 Domains"/>
    <property type="match status" value="2"/>
</dbReference>
<feature type="region of interest" description="Disordered" evidence="4">
    <location>
        <begin position="348"/>
        <end position="381"/>
    </location>
</feature>
<evidence type="ECO:0000256" key="2">
    <source>
        <dbReference type="ARBA" id="ARBA00022737"/>
    </source>
</evidence>
<proteinExistence type="predicted"/>
<dbReference type="PANTHER" id="PTHR15706:SF2">
    <property type="entry name" value="SH3 AND PX DOMAIN-CONTAINING PROTEIN 2A"/>
    <property type="match status" value="1"/>
</dbReference>
<feature type="domain" description="SH3" evidence="5">
    <location>
        <begin position="100"/>
        <end position="159"/>
    </location>
</feature>
<gene>
    <name evidence="7" type="ORF">LYPA_23C006650</name>
</gene>
<reference evidence="7 8" key="1">
    <citation type="submission" date="2019-01" db="EMBL/GenBank/DDBJ databases">
        <authorList>
            <person name="Alioto T."/>
            <person name="Alioto T."/>
        </authorList>
    </citation>
    <scope>NUCLEOTIDE SEQUENCE [LARGE SCALE GENOMIC DNA]</scope>
</reference>
<name>A0A485MWM3_LYNPA</name>
<protein>
    <submittedName>
        <fullName evidence="7">Sh3 and px domain-containing</fullName>
    </submittedName>
</protein>
<keyword evidence="2" id="KW-0677">Repeat</keyword>
<dbReference type="SUPFAM" id="SSF64268">
    <property type="entry name" value="PX domain"/>
    <property type="match status" value="1"/>
</dbReference>
<dbReference type="Pfam" id="PF00018">
    <property type="entry name" value="SH3_1"/>
    <property type="match status" value="1"/>
</dbReference>
<feature type="domain" description="SH3" evidence="5">
    <location>
        <begin position="200"/>
        <end position="259"/>
    </location>
</feature>
<dbReference type="InterPro" id="IPR036028">
    <property type="entry name" value="SH3-like_dom_sf"/>
</dbReference>
<dbReference type="SUPFAM" id="SSF50044">
    <property type="entry name" value="SH3-domain"/>
    <property type="match status" value="2"/>
</dbReference>
<dbReference type="InterPro" id="IPR035450">
    <property type="entry name" value="SH3PXD2A_SH3_1"/>
</dbReference>
<evidence type="ECO:0000313" key="7">
    <source>
        <dbReference type="EMBL" id="VFV24394.1"/>
    </source>
</evidence>
<dbReference type="InterPro" id="IPR051228">
    <property type="entry name" value="NADPH_Oxidase/PX-Domain"/>
</dbReference>
<dbReference type="Pfam" id="PF07653">
    <property type="entry name" value="SH3_2"/>
    <property type="match status" value="1"/>
</dbReference>
<dbReference type="GO" id="GO:0035091">
    <property type="term" value="F:phosphatidylinositol binding"/>
    <property type="evidence" value="ECO:0007669"/>
    <property type="project" value="InterPro"/>
</dbReference>
<dbReference type="FunFam" id="2.30.30.40:FF:000059">
    <property type="entry name" value="SH3 and PX domain-containing protein 2A"/>
    <property type="match status" value="1"/>
</dbReference>
<keyword evidence="1 3" id="KW-0728">SH3 domain</keyword>
<dbReference type="Pfam" id="PF00787">
    <property type="entry name" value="PX"/>
    <property type="match status" value="1"/>
</dbReference>
<dbReference type="CDD" id="cd12074">
    <property type="entry name" value="SH3_Tks5_1"/>
    <property type="match status" value="1"/>
</dbReference>
<dbReference type="GO" id="GO:0005737">
    <property type="term" value="C:cytoplasm"/>
    <property type="evidence" value="ECO:0007669"/>
    <property type="project" value="TreeGrafter"/>
</dbReference>
<evidence type="ECO:0000259" key="6">
    <source>
        <dbReference type="PROSITE" id="PS50195"/>
    </source>
</evidence>
<dbReference type="Gene3D" id="3.30.1520.10">
    <property type="entry name" value="Phox-like domain"/>
    <property type="match status" value="1"/>
</dbReference>
<dbReference type="Proteomes" id="UP000386466">
    <property type="component" value="Unassembled WGS sequence"/>
</dbReference>
<dbReference type="AlphaFoldDB" id="A0A485MWM3"/>
<dbReference type="InterPro" id="IPR001683">
    <property type="entry name" value="PX_dom"/>
</dbReference>
<dbReference type="InterPro" id="IPR001452">
    <property type="entry name" value="SH3_domain"/>
</dbReference>
<dbReference type="GO" id="GO:0042554">
    <property type="term" value="P:superoxide anion generation"/>
    <property type="evidence" value="ECO:0007669"/>
    <property type="project" value="TreeGrafter"/>
</dbReference>
<sequence length="415" mass="46520">MQLLDKFPIEGGQKDPKQRIIPFLPGKILFRRSHIRDVAVKRLKPIDEYCRALVRLPPHISQCDEVFRFFEARPEDVNPPKEDYGSSKRKSGADTNAEPMILEQYVVVSNYKKQENSELSLQAGEVVDVIEKNESGWWFVSTSEEQGWVPATYLEAQNGTRDDSDINTSKTGEVSKRRKAHLRRLDRRWTLGGMVNRQHSREEKYVTVQPYTSQSKDEIGFEKGVTVEVIRKNLEGWWYIRYLGKEGWAPASYLKKAKDDLPARKKNLAGPVEIIGNIMEISNLLNKKASGDKETPPAEGEGPEVPIAKKEISLPILCNASNGSALGVPERSVSKLAQGSPAVARIAPQRAQISSPNLRTRPPPRRESSLGFQLPKPPEPPSVEVEYYTIAEFQSCISDGISFRGGQKAEVSLGP</sequence>
<dbReference type="FunFam" id="2.30.30.40:FF:000042">
    <property type="entry name" value="SH3 and PX domain-containing protein 2A"/>
    <property type="match status" value="1"/>
</dbReference>
<dbReference type="EMBL" id="CAAGRJ010006514">
    <property type="protein sequence ID" value="VFV24394.1"/>
    <property type="molecule type" value="Genomic_DNA"/>
</dbReference>
<dbReference type="GO" id="GO:0016176">
    <property type="term" value="F:superoxide-generating NADPH oxidase activator activity"/>
    <property type="evidence" value="ECO:0007669"/>
    <property type="project" value="TreeGrafter"/>
</dbReference>
<dbReference type="PANTHER" id="PTHR15706">
    <property type="entry name" value="SH3 MULTIPLE DOMAIN"/>
    <property type="match status" value="1"/>
</dbReference>
<evidence type="ECO:0000256" key="1">
    <source>
        <dbReference type="ARBA" id="ARBA00022443"/>
    </source>
</evidence>
<dbReference type="PROSITE" id="PS50195">
    <property type="entry name" value="PX"/>
    <property type="match status" value="1"/>
</dbReference>
<evidence type="ECO:0000259" key="5">
    <source>
        <dbReference type="PROSITE" id="PS50002"/>
    </source>
</evidence>
<dbReference type="InterPro" id="IPR036871">
    <property type="entry name" value="PX_dom_sf"/>
</dbReference>
<dbReference type="CDD" id="cd12077">
    <property type="entry name" value="SH3_Tks5_2"/>
    <property type="match status" value="1"/>
</dbReference>
<dbReference type="PROSITE" id="PS50002">
    <property type="entry name" value="SH3"/>
    <property type="match status" value="2"/>
</dbReference>
<dbReference type="SMART" id="SM00326">
    <property type="entry name" value="SH3"/>
    <property type="match status" value="2"/>
</dbReference>
<feature type="domain" description="PX" evidence="6">
    <location>
        <begin position="1"/>
        <end position="77"/>
    </location>
</feature>
<dbReference type="InterPro" id="IPR035452">
    <property type="entry name" value="SH3PXD2A_SH3_2"/>
</dbReference>
<evidence type="ECO:0000256" key="3">
    <source>
        <dbReference type="PROSITE-ProRule" id="PRU00192"/>
    </source>
</evidence>
<evidence type="ECO:0000256" key="4">
    <source>
        <dbReference type="SAM" id="MobiDB-lite"/>
    </source>
</evidence>
<accession>A0A485MWM3</accession>
<organism evidence="7 8">
    <name type="scientific">Lynx pardinus</name>
    <name type="common">Iberian lynx</name>
    <name type="synonym">Felis pardina</name>
    <dbReference type="NCBI Taxonomy" id="191816"/>
    <lineage>
        <taxon>Eukaryota</taxon>
        <taxon>Metazoa</taxon>
        <taxon>Chordata</taxon>
        <taxon>Craniata</taxon>
        <taxon>Vertebrata</taxon>
        <taxon>Euteleostomi</taxon>
        <taxon>Mammalia</taxon>
        <taxon>Eutheria</taxon>
        <taxon>Laurasiatheria</taxon>
        <taxon>Carnivora</taxon>
        <taxon>Feliformia</taxon>
        <taxon>Felidae</taxon>
        <taxon>Felinae</taxon>
        <taxon>Lynx</taxon>
    </lineage>
</organism>
<keyword evidence="8" id="KW-1185">Reference proteome</keyword>